<comment type="caution">
    <text evidence="1">The sequence shown here is derived from an EMBL/GenBank/DDBJ whole genome shotgun (WGS) entry which is preliminary data.</text>
</comment>
<sequence length="863" mass="94628">MADSPAVTAPNGIKLVRVVAVDAVADEARIEIHFFNLNYLADLVAGYTADKTLAKRLFPISGGTRLRAGGALGQVQVDSSAAPATPAISLPVATSPVLVVRVSPIGDYSTYTLGVSASTGVFDPLFSEIGFKFRPGCFNSNCAPEWESAPRPQPELTIDYLAKDYASFRQTMIAAMMARVPGWEATSEADLDMVLADLFSAAADELSDFQDRVMNEAYLASARKRVSLARHARLMDYHIHQGSQASSWLALEIGHDVGPKQFQLREGLKAWAGESSADAPPKETANSVVFVSRHPTQTVHQYLNHIGLYTWSNTITTLRAGSTRADLKLYQRFYPGDGTVPVPDSTDAAAKEIQNLIRNGNIRRLLIQEHLNPETGLLPGRDPSKRQLLTLLGGSDPATAATALQDPVTGEWFVRVRWEKVDALQRDYCFRVDCPSTNSGTALGAVDNISLFHGNLVQVLHGRMRRTIFKDPESPLTNAAGMPLQLHYERTRWGAVCRIPEANLAYRNTLAGGDVPPVSTLNLTVQASASGPSDAWDEVASLIHSDDSAEQGDHFIVETDENRRSIIRFGNGRNGMDLPDGAVVTANYQFGEPLEGNVGADTIVCFDASTVVVESVGHVLTIRRCWNPFDVTNGKDREPLAEIIRRVPEAYRLRQLRAVTLPDYVARAEEVDGVARASARYAWTGSWRTVRITIDPAGTTELSDKLLAEVEAYLNAVRLIGEDIEVRPPLFVPLEIKVRVCIEPDVWPEDVRFVLEQEFSDGWTSDGRMGFFHPDLWTFGQPLHASQIIGRVLKVDGVEHVIAQRRAAGSEPPISVSIKRANSSSTPVESFTQIDSNEIILVLNDPDHMERGTITFELMGGRQ</sequence>
<gene>
    <name evidence="1" type="ORF">HLB44_32570</name>
</gene>
<dbReference type="EMBL" id="JABRWJ010000013">
    <property type="protein sequence ID" value="NRF71733.1"/>
    <property type="molecule type" value="Genomic_DNA"/>
</dbReference>
<protein>
    <submittedName>
        <fullName evidence="1">Baseplate J/gp47 family protein</fullName>
    </submittedName>
</protein>
<dbReference type="Proteomes" id="UP000737171">
    <property type="component" value="Unassembled WGS sequence"/>
</dbReference>
<accession>A0ABX2ESX0</accession>
<keyword evidence="2" id="KW-1185">Reference proteome</keyword>
<organism evidence="1 2">
    <name type="scientific">Pseudaquabacterium terrae</name>
    <dbReference type="NCBI Taxonomy" id="2732868"/>
    <lineage>
        <taxon>Bacteria</taxon>
        <taxon>Pseudomonadati</taxon>
        <taxon>Pseudomonadota</taxon>
        <taxon>Betaproteobacteria</taxon>
        <taxon>Burkholderiales</taxon>
        <taxon>Sphaerotilaceae</taxon>
        <taxon>Pseudaquabacterium</taxon>
    </lineage>
</organism>
<name>A0ABX2ESX0_9BURK</name>
<evidence type="ECO:0000313" key="2">
    <source>
        <dbReference type="Proteomes" id="UP000737171"/>
    </source>
</evidence>
<reference evidence="1 2" key="1">
    <citation type="submission" date="2020-05" db="EMBL/GenBank/DDBJ databases">
        <title>Aquincola sp. isolate from soil.</title>
        <authorList>
            <person name="Han J."/>
            <person name="Kim D.-U."/>
        </authorList>
    </citation>
    <scope>NUCLEOTIDE SEQUENCE [LARGE SCALE GENOMIC DNA]</scope>
    <source>
        <strain evidence="1 2">S2</strain>
    </source>
</reference>
<evidence type="ECO:0000313" key="1">
    <source>
        <dbReference type="EMBL" id="NRF71733.1"/>
    </source>
</evidence>
<proteinExistence type="predicted"/>